<accession>A0ABQ6H728</accession>
<dbReference type="Proteomes" id="UP001157133">
    <property type="component" value="Unassembled WGS sequence"/>
</dbReference>
<keyword evidence="3" id="KW-0808">Transferase</keyword>
<dbReference type="SMART" id="SM00563">
    <property type="entry name" value="PlsC"/>
    <property type="match status" value="1"/>
</dbReference>
<evidence type="ECO:0000313" key="12">
    <source>
        <dbReference type="EMBL" id="GLX82985.1"/>
    </source>
</evidence>
<keyword evidence="5 12" id="KW-0012">Acyltransferase</keyword>
<comment type="similarity">
    <text evidence="6">Belongs to the acetyltransferase family. OlsB subfamily.</text>
</comment>
<name>A0ABQ6H728_9GAMM</name>
<evidence type="ECO:0000256" key="5">
    <source>
        <dbReference type="ARBA" id="ARBA00023315"/>
    </source>
</evidence>
<evidence type="ECO:0000313" key="13">
    <source>
        <dbReference type="Proteomes" id="UP001157133"/>
    </source>
</evidence>
<dbReference type="CDD" id="cd07986">
    <property type="entry name" value="LPLAT_ACT14924-like"/>
    <property type="match status" value="1"/>
</dbReference>
<gene>
    <name evidence="12" type="ORF">theurythT_24370</name>
</gene>
<comment type="pathway">
    <text evidence="1">Lipid metabolism.</text>
</comment>
<dbReference type="PANTHER" id="PTHR37323:SF1">
    <property type="entry name" value="L-ORNITHINE N(ALPHA)-ACYLTRANSFERASE"/>
    <property type="match status" value="1"/>
</dbReference>
<dbReference type="PANTHER" id="PTHR37323">
    <property type="entry name" value="GCN5-RELATED N-ACETYLTRANSFERASE"/>
    <property type="match status" value="1"/>
</dbReference>
<dbReference type="Pfam" id="PF13444">
    <property type="entry name" value="Acetyltransf_5"/>
    <property type="match status" value="1"/>
</dbReference>
<dbReference type="SUPFAM" id="SSF55729">
    <property type="entry name" value="Acyl-CoA N-acyltransferases (Nat)"/>
    <property type="match status" value="1"/>
</dbReference>
<dbReference type="GO" id="GO:0016746">
    <property type="term" value="F:acyltransferase activity"/>
    <property type="evidence" value="ECO:0007669"/>
    <property type="project" value="UniProtKB-KW"/>
</dbReference>
<comment type="function">
    <text evidence="9">Catalyzes the first step in the biosynthesis of ornithine lipids, which are phosphorus-free membrane lipids. Catalyzes the 3-hydroxyacyl-acyl carrier protein-dependent acylation of ornithine to form lyso-ornithine lipid (LOL).</text>
</comment>
<evidence type="ECO:0000256" key="6">
    <source>
        <dbReference type="ARBA" id="ARBA00038095"/>
    </source>
</evidence>
<dbReference type="EMBL" id="BSSU01000012">
    <property type="protein sequence ID" value="GLX82985.1"/>
    <property type="molecule type" value="Genomic_DNA"/>
</dbReference>
<evidence type="ECO:0000256" key="4">
    <source>
        <dbReference type="ARBA" id="ARBA00023098"/>
    </source>
</evidence>
<keyword evidence="13" id="KW-1185">Reference proteome</keyword>
<evidence type="ECO:0000256" key="2">
    <source>
        <dbReference type="ARBA" id="ARBA00022516"/>
    </source>
</evidence>
<evidence type="ECO:0000256" key="8">
    <source>
        <dbReference type="ARBA" id="ARBA00039866"/>
    </source>
</evidence>
<evidence type="ECO:0000256" key="1">
    <source>
        <dbReference type="ARBA" id="ARBA00005189"/>
    </source>
</evidence>
<protein>
    <recommendedName>
        <fullName evidence="8">L-ornithine N(alpha)-acyltransferase</fullName>
        <ecNumber evidence="7">2.3.2.30</ecNumber>
    </recommendedName>
</protein>
<dbReference type="InterPro" id="IPR002123">
    <property type="entry name" value="Plipid/glycerol_acylTrfase"/>
</dbReference>
<evidence type="ECO:0000256" key="7">
    <source>
        <dbReference type="ARBA" id="ARBA00039058"/>
    </source>
</evidence>
<dbReference type="RefSeq" id="WP_284208378.1">
    <property type="nucleotide sequence ID" value="NZ_BSSU01000012.1"/>
</dbReference>
<comment type="catalytic activity">
    <reaction evidence="10">
        <text>a (3R)-hydroxyacyl-[ACP] + L-ornithine = a lyso-ornithine lipid + holo-[ACP] + H(+)</text>
        <dbReference type="Rhea" id="RHEA:20633"/>
        <dbReference type="Rhea" id="RHEA-COMP:9685"/>
        <dbReference type="Rhea" id="RHEA-COMP:9945"/>
        <dbReference type="ChEBI" id="CHEBI:15378"/>
        <dbReference type="ChEBI" id="CHEBI:46911"/>
        <dbReference type="ChEBI" id="CHEBI:64479"/>
        <dbReference type="ChEBI" id="CHEBI:78827"/>
        <dbReference type="ChEBI" id="CHEBI:138482"/>
        <dbReference type="EC" id="2.3.2.30"/>
    </reaction>
    <physiologicalReaction direction="left-to-right" evidence="10">
        <dbReference type="Rhea" id="RHEA:20634"/>
    </physiologicalReaction>
</comment>
<feature type="domain" description="Phospholipid/glycerol acyltransferase" evidence="11">
    <location>
        <begin position="81"/>
        <end position="198"/>
    </location>
</feature>
<dbReference type="EC" id="2.3.2.30" evidence="7"/>
<dbReference type="InterPro" id="IPR045746">
    <property type="entry name" value="ACT14924-like_Acyltransf_dom"/>
</dbReference>
<dbReference type="Pfam" id="PF19576">
    <property type="entry name" value="Acyltransf_2"/>
    <property type="match status" value="1"/>
</dbReference>
<keyword evidence="4" id="KW-0443">Lipid metabolism</keyword>
<evidence type="ECO:0000256" key="10">
    <source>
        <dbReference type="ARBA" id="ARBA00047785"/>
    </source>
</evidence>
<sequence length="564" mass="64860">MFTVNEIVERHLPQVSDKPWLNKPTCALLRYLLHEREVNDFGERYPFLQGLDFVEQVLEYFNVSYSVRDNEKENIPSNGRLMIISNHPIGSIDGLALIKLVSEIRQDLKVVANDMLMTIKPLQEMLLPVNNMQGGTPKENLRNIDAHLANEGVLLIFPAGEVSRLRPSGVKDTYWHSGFIRMARKAKAPILPIFIDAKNSPFFYGVSMIYKPLATLLLVKEMFNQRKNHFPIRIGQLIPYQSYAGSKVDINQLTKLFKKHLYRINTKKPEIFASQKAIALPEDRQALKKAIKQHCKMLGETADGKLMYLYEYQSSSPIMREIGRLREVSFRAVGEGSYNRRDVDQYDKAYFHLILWDQDDLEIVGAYRFGDASKLAASNMLYSATLFEYQAPMSEYFEQGLELGRSFVQPKYWGKRSLDYLWFGIGAFLKAHPQFRYLFGPVSMSDGFPPIAKDLMVEFYQAHFSAEQTLAVGKMPFQYSDEKRNNFAGEDYKAEFTILKNMLGNMNIGVPTLYKQYAELCESGGVKFLNFNVDPDFNDCVDGLVLVDIEKLKEKKRKRYLGNS</sequence>
<keyword evidence="2" id="KW-0444">Lipid biosynthesis</keyword>
<dbReference type="InterPro" id="IPR016181">
    <property type="entry name" value="Acyl_CoA_acyltransferase"/>
</dbReference>
<reference evidence="12 13" key="1">
    <citation type="submission" date="2023-03" db="EMBL/GenBank/DDBJ databases">
        <title>Draft genome sequence of Thalassotalea eurytherma JCM 18482T.</title>
        <authorList>
            <person name="Sawabe T."/>
        </authorList>
    </citation>
    <scope>NUCLEOTIDE SEQUENCE [LARGE SCALE GENOMIC DNA]</scope>
    <source>
        <strain evidence="12 13">JCM 18482</strain>
    </source>
</reference>
<evidence type="ECO:0000256" key="9">
    <source>
        <dbReference type="ARBA" id="ARBA00045724"/>
    </source>
</evidence>
<evidence type="ECO:0000256" key="3">
    <source>
        <dbReference type="ARBA" id="ARBA00022679"/>
    </source>
</evidence>
<comment type="caution">
    <text evidence="12">The sequence shown here is derived from an EMBL/GenBank/DDBJ whole genome shotgun (WGS) entry which is preliminary data.</text>
</comment>
<dbReference type="InterPro" id="IPR052351">
    <property type="entry name" value="Ornithine_N-alpha-AT"/>
</dbReference>
<dbReference type="SUPFAM" id="SSF69593">
    <property type="entry name" value="Glycerol-3-phosphate (1)-acyltransferase"/>
    <property type="match status" value="1"/>
</dbReference>
<organism evidence="12 13">
    <name type="scientific">Thalassotalea eurytherma</name>
    <dbReference type="NCBI Taxonomy" id="1144278"/>
    <lineage>
        <taxon>Bacteria</taxon>
        <taxon>Pseudomonadati</taxon>
        <taxon>Pseudomonadota</taxon>
        <taxon>Gammaproteobacteria</taxon>
        <taxon>Alteromonadales</taxon>
        <taxon>Colwelliaceae</taxon>
        <taxon>Thalassotalea</taxon>
    </lineage>
</organism>
<evidence type="ECO:0000259" key="11">
    <source>
        <dbReference type="SMART" id="SM00563"/>
    </source>
</evidence>
<proteinExistence type="inferred from homology"/>